<dbReference type="Proteomes" id="UP000181790">
    <property type="component" value="Unassembled WGS sequence"/>
</dbReference>
<dbReference type="Pfam" id="PF12770">
    <property type="entry name" value="CHAT"/>
    <property type="match status" value="1"/>
</dbReference>
<comment type="caution">
    <text evidence="3">The sequence shown here is derived from an EMBL/GenBank/DDBJ whole genome shotgun (WGS) entry which is preliminary data.</text>
</comment>
<dbReference type="PANTHER" id="PTHR10098">
    <property type="entry name" value="RAPSYN-RELATED"/>
    <property type="match status" value="1"/>
</dbReference>
<dbReference type="PANTHER" id="PTHR10098:SF108">
    <property type="entry name" value="TETRATRICOPEPTIDE REPEAT PROTEIN 28"/>
    <property type="match status" value="1"/>
</dbReference>
<evidence type="ECO:0000256" key="1">
    <source>
        <dbReference type="SAM" id="Phobius"/>
    </source>
</evidence>
<dbReference type="SUPFAM" id="SSF48452">
    <property type="entry name" value="TPR-like"/>
    <property type="match status" value="3"/>
</dbReference>
<keyword evidence="4" id="KW-1185">Reference proteome</keyword>
<sequence>MYAKLQHAEYRRLNNQLLEECERIKAYDLAALVCTNVAASYTDMAQYDNSLEMTRRSWHYYQLMPNKTVAAKFGILSGLGICHQFGWQLDSAQYYFKQVAELLEKHNNLYKQIPIYVQDYYINYAYLNYQLMAYAEAINLSRQALQIIPKSKKFDTSLQIAGLHNTLGKCYREIKNFAVADSFFLKAVDVYKGYPLYQAIVYCNLAESQLRQQRIGLAEESTRKAGQLYDLSRKESGGKPDIDLEVRLLENFSELHWQKKQLPAAMAASKQLIAYSKKLNPVLSHQRVEAYCRLSEIYKQQKLWADAERMAALAIREAYGLKNTDPSGLTPHLPQAYLKALLNEAHLLLAMPMQDKFLRFENSKMALSNYEKAIRITASLRRSTSLSESKNFLSTFTAELLEPAFMLCYELSQQAAQSEEYCQRALDLLELSRNALLTDAQTEQQLARYYLPKATFNQLLSIKKQLSLLILLREKDRDPYAQQQISGKIQALESRLVHFQAQTERQFPQYASARRELNERSITSLQQKIAPTESVLSQVLLPKGLLLLGCSRKKAMLRFVPVERNKLINLVGQFKTEISRDPGVVGTYNSTFARQLYTYLLKPLEDDMLAGSTILTILPPPELMIPFEALEAKAGEFLIERYNIGYLFNLFALYTNELPEKHISVRPLVIAPFTDSGHIMAGRRGGPVLRTLPASRREIDIFGGDALQNEDATKKEFLERAPGSNLIVCVTHTVPEAGETALAFWPGEPDYLLYPSEIQHTDMRQSRLVVLSACETERGEALAGDGIQTLGRAFTWAGAKAVTCSLFPLNDSVQARLGNAFYRKLSDKQPIRETLREAKLDFLRSDEAHQSGRHPFFWAGVIVFGGSQPFKSATSQNYWPLLGALVSAVLMVGWFTVKKKDQPTRVVP</sequence>
<feature type="domain" description="CHAT" evidence="2">
    <location>
        <begin position="592"/>
        <end position="865"/>
    </location>
</feature>
<evidence type="ECO:0000313" key="4">
    <source>
        <dbReference type="Proteomes" id="UP000181790"/>
    </source>
</evidence>
<name>A0A1S2VIR6_9BACT</name>
<keyword evidence="1" id="KW-0812">Transmembrane</keyword>
<accession>A0A1S2VIR6</accession>
<dbReference type="AlphaFoldDB" id="A0A1S2VIR6"/>
<protein>
    <recommendedName>
        <fullName evidence="2">CHAT domain-containing protein</fullName>
    </recommendedName>
</protein>
<evidence type="ECO:0000313" key="3">
    <source>
        <dbReference type="EMBL" id="OIN58651.1"/>
    </source>
</evidence>
<keyword evidence="1" id="KW-1133">Transmembrane helix</keyword>
<feature type="transmembrane region" description="Helical" evidence="1">
    <location>
        <begin position="878"/>
        <end position="897"/>
    </location>
</feature>
<evidence type="ECO:0000259" key="2">
    <source>
        <dbReference type="Pfam" id="PF12770"/>
    </source>
</evidence>
<dbReference type="EMBL" id="MORL01000006">
    <property type="protein sequence ID" value="OIN58651.1"/>
    <property type="molecule type" value="Genomic_DNA"/>
</dbReference>
<dbReference type="InterPro" id="IPR024983">
    <property type="entry name" value="CHAT_dom"/>
</dbReference>
<organism evidence="3 4">
    <name type="scientific">Arsenicibacter rosenii</name>
    <dbReference type="NCBI Taxonomy" id="1750698"/>
    <lineage>
        <taxon>Bacteria</taxon>
        <taxon>Pseudomonadati</taxon>
        <taxon>Bacteroidota</taxon>
        <taxon>Cytophagia</taxon>
        <taxon>Cytophagales</taxon>
        <taxon>Spirosomataceae</taxon>
        <taxon>Arsenicibacter</taxon>
    </lineage>
</organism>
<dbReference type="InterPro" id="IPR011990">
    <property type="entry name" value="TPR-like_helical_dom_sf"/>
</dbReference>
<keyword evidence="1" id="KW-0472">Membrane</keyword>
<dbReference type="Gene3D" id="1.25.40.10">
    <property type="entry name" value="Tetratricopeptide repeat domain"/>
    <property type="match status" value="2"/>
</dbReference>
<dbReference type="RefSeq" id="WP_071503756.1">
    <property type="nucleotide sequence ID" value="NZ_MORL01000006.1"/>
</dbReference>
<reference evidence="3 4" key="1">
    <citation type="submission" date="2016-10" db="EMBL/GenBank/DDBJ databases">
        <title>Arsenicibacter rosenii gen. nov., sp. nov., an efficient arsenic-methylating bacterium isolated from an arsenic-contaminated paddy soil.</title>
        <authorList>
            <person name="Huang K."/>
        </authorList>
    </citation>
    <scope>NUCLEOTIDE SEQUENCE [LARGE SCALE GENOMIC DNA]</scope>
    <source>
        <strain evidence="3 4">SM-1</strain>
    </source>
</reference>
<proteinExistence type="predicted"/>
<gene>
    <name evidence="3" type="ORF">BLX24_13880</name>
</gene>